<protein>
    <recommendedName>
        <fullName evidence="2">Peptidase C14 caspase domain-containing protein</fullName>
    </recommendedName>
</protein>
<accession>S8DVQ1</accession>
<dbReference type="InterPro" id="IPR050452">
    <property type="entry name" value="Metacaspase"/>
</dbReference>
<feature type="domain" description="Peptidase C14 caspase" evidence="2">
    <location>
        <begin position="99"/>
        <end position="334"/>
    </location>
</feature>
<comment type="similarity">
    <text evidence="1">Belongs to the peptidase C14B family.</text>
</comment>
<dbReference type="GO" id="GO:0004197">
    <property type="term" value="F:cysteine-type endopeptidase activity"/>
    <property type="evidence" value="ECO:0007669"/>
    <property type="project" value="InterPro"/>
</dbReference>
<name>S8DVQ1_9LAMI</name>
<comment type="caution">
    <text evidence="3">The sequence shown here is derived from an EMBL/GenBank/DDBJ whole genome shotgun (WGS) entry which is preliminary data.</text>
</comment>
<organism evidence="3 4">
    <name type="scientific">Genlisea aurea</name>
    <dbReference type="NCBI Taxonomy" id="192259"/>
    <lineage>
        <taxon>Eukaryota</taxon>
        <taxon>Viridiplantae</taxon>
        <taxon>Streptophyta</taxon>
        <taxon>Embryophyta</taxon>
        <taxon>Tracheophyta</taxon>
        <taxon>Spermatophyta</taxon>
        <taxon>Magnoliopsida</taxon>
        <taxon>eudicotyledons</taxon>
        <taxon>Gunneridae</taxon>
        <taxon>Pentapetalae</taxon>
        <taxon>asterids</taxon>
        <taxon>lamiids</taxon>
        <taxon>Lamiales</taxon>
        <taxon>Lentibulariaceae</taxon>
        <taxon>Genlisea</taxon>
    </lineage>
</organism>
<dbReference type="InterPro" id="IPR011600">
    <property type="entry name" value="Pept_C14_caspase"/>
</dbReference>
<dbReference type="EMBL" id="AUSU01005119">
    <property type="protein sequence ID" value="EPS63992.1"/>
    <property type="molecule type" value="Genomic_DNA"/>
</dbReference>
<dbReference type="Gene3D" id="3.40.50.12660">
    <property type="match status" value="1"/>
</dbReference>
<dbReference type="GO" id="GO:0006508">
    <property type="term" value="P:proteolysis"/>
    <property type="evidence" value="ECO:0007669"/>
    <property type="project" value="InterPro"/>
</dbReference>
<dbReference type="Proteomes" id="UP000015453">
    <property type="component" value="Unassembled WGS sequence"/>
</dbReference>
<dbReference type="PANTHER" id="PTHR48104">
    <property type="entry name" value="METACASPASE-4"/>
    <property type="match status" value="1"/>
</dbReference>
<proteinExistence type="inferred from homology"/>
<dbReference type="OrthoDB" id="3223806at2759"/>
<reference evidence="3 4" key="1">
    <citation type="journal article" date="2013" name="BMC Genomics">
        <title>The miniature genome of a carnivorous plant Genlisea aurea contains a low number of genes and short non-coding sequences.</title>
        <authorList>
            <person name="Leushkin E.V."/>
            <person name="Sutormin R.A."/>
            <person name="Nabieva E.R."/>
            <person name="Penin A.A."/>
            <person name="Kondrashov A.S."/>
            <person name="Logacheva M.D."/>
        </authorList>
    </citation>
    <scope>NUCLEOTIDE SEQUENCE [LARGE SCALE GENOMIC DNA]</scope>
</reference>
<evidence type="ECO:0000313" key="3">
    <source>
        <dbReference type="EMBL" id="EPS63992.1"/>
    </source>
</evidence>
<dbReference type="AlphaFoldDB" id="S8DVQ1"/>
<dbReference type="GO" id="GO:0005737">
    <property type="term" value="C:cytoplasm"/>
    <property type="evidence" value="ECO:0007669"/>
    <property type="project" value="TreeGrafter"/>
</dbReference>
<dbReference type="SUPFAM" id="SSF52129">
    <property type="entry name" value="Caspase-like"/>
    <property type="match status" value="1"/>
</dbReference>
<dbReference type="InterPro" id="IPR029030">
    <property type="entry name" value="Caspase-like_dom_sf"/>
</dbReference>
<evidence type="ECO:0000256" key="1">
    <source>
        <dbReference type="ARBA" id="ARBA00009005"/>
    </source>
</evidence>
<dbReference type="Pfam" id="PF00656">
    <property type="entry name" value="Peptidase_C14"/>
    <property type="match status" value="1"/>
</dbReference>
<evidence type="ECO:0000313" key="4">
    <source>
        <dbReference type="Proteomes" id="UP000015453"/>
    </source>
</evidence>
<feature type="non-terminal residue" evidence="3">
    <location>
        <position position="348"/>
    </location>
</feature>
<gene>
    <name evidence="3" type="ORF">M569_10790</name>
</gene>
<dbReference type="PANTHER" id="PTHR48104:SF17">
    <property type="entry name" value="METACASPASE-3"/>
    <property type="match status" value="1"/>
</dbReference>
<keyword evidence="4" id="KW-1185">Reference proteome</keyword>
<feature type="non-terminal residue" evidence="3">
    <location>
        <position position="1"/>
    </location>
</feature>
<evidence type="ECO:0000259" key="2">
    <source>
        <dbReference type="Pfam" id="PF00656"/>
    </source>
</evidence>
<sequence>NQKKKITKMATRRLTCSRCGRPNQVPAQARTFYCEACYHVNDNSGYYYYDDDYFNAPQNHSGSFNGYYHQRPDHQQSGSSGMIQVPYHHQPMAPPVHGRKRALLCGISYKDLPQSLKGSINDVLSMKRLLVERFGFPTSSIIVLTEEGDYYHVPTKKNIRAALRWLVQGCRSGDSLVFHYSGHGSQVRDKDGDEVDGYDETLMPVDYQTEGRILDDEINATVVRPLPSGATLHCIIDTCFSGTFMDLPNICRMNRDGYYKWEDQQRRKYKGTSGGFAISFSACDDHQNSGDTTAFTGSDIGALTYSFIQALRQNSRVTYAHMLTTIRQKIGQARKEMGFDSNDPRLSQ</sequence>